<keyword evidence="2" id="KW-1185">Reference proteome</keyword>
<name>A0ABX0QQC9_9BACT</name>
<dbReference type="Proteomes" id="UP000606008">
    <property type="component" value="Unassembled WGS sequence"/>
</dbReference>
<accession>A0ABX0QQC9</accession>
<protein>
    <recommendedName>
        <fullName evidence="3">NUMOD4 domain-containing protein</fullName>
    </recommendedName>
</protein>
<evidence type="ECO:0000313" key="1">
    <source>
        <dbReference type="EMBL" id="NID13491.1"/>
    </source>
</evidence>
<evidence type="ECO:0008006" key="3">
    <source>
        <dbReference type="Google" id="ProtNLM"/>
    </source>
</evidence>
<sequence>MAKKVTVNNRVERVWDIEGYPAYFFGEDGQLYRMTSRGDIRRNQLCIKRYTAGYVLKSRFYSLAQLRPMLRRHTSQEAYQPGF</sequence>
<dbReference type="EMBL" id="WAEL01000012">
    <property type="protein sequence ID" value="NID13491.1"/>
    <property type="molecule type" value="Genomic_DNA"/>
</dbReference>
<reference evidence="2" key="1">
    <citation type="submission" date="2019-09" db="EMBL/GenBank/DDBJ databases">
        <authorList>
            <person name="Jung D.-H."/>
        </authorList>
    </citation>
    <scope>NUCLEOTIDE SEQUENCE [LARGE SCALE GENOMIC DNA]</scope>
    <source>
        <strain evidence="2">JA-25</strain>
    </source>
</reference>
<gene>
    <name evidence="1" type="ORF">F7231_25210</name>
</gene>
<comment type="caution">
    <text evidence="1">The sequence shown here is derived from an EMBL/GenBank/DDBJ whole genome shotgun (WGS) entry which is preliminary data.</text>
</comment>
<evidence type="ECO:0000313" key="2">
    <source>
        <dbReference type="Proteomes" id="UP000606008"/>
    </source>
</evidence>
<proteinExistence type="predicted"/>
<organism evidence="1 2">
    <name type="scientific">Fibrivirga algicola</name>
    <dbReference type="NCBI Taxonomy" id="2950420"/>
    <lineage>
        <taxon>Bacteria</taxon>
        <taxon>Pseudomonadati</taxon>
        <taxon>Bacteroidota</taxon>
        <taxon>Cytophagia</taxon>
        <taxon>Cytophagales</taxon>
        <taxon>Spirosomataceae</taxon>
        <taxon>Fibrivirga</taxon>
    </lineage>
</organism>
<reference evidence="2" key="2">
    <citation type="submission" date="2023-07" db="EMBL/GenBank/DDBJ databases">
        <authorList>
            <person name="Jung D.-H."/>
        </authorList>
    </citation>
    <scope>NUCLEOTIDE SEQUENCE [LARGE SCALE GENOMIC DNA]</scope>
    <source>
        <strain evidence="2">JA-25</strain>
    </source>
</reference>